<evidence type="ECO:0000313" key="2">
    <source>
        <dbReference type="EMBL" id="ROT63109.1"/>
    </source>
</evidence>
<dbReference type="EMBL" id="QCYY01003490">
    <property type="protein sequence ID" value="ROT63109.1"/>
    <property type="molecule type" value="Genomic_DNA"/>
</dbReference>
<sequence length="416" mass="45944">MACQTQSFWVNFDTLRKSRRRNSIWGSFLSPYDVALTSEEGLLQSRLSRDTRTSRSLPPRSPRTRRRGAASPAPLTPFSTLRDRHHAAAAAPPRADINGRISRSSDELSRVKRVYLEELDLCNVGLYASRSDESLNCFGLEGADVCPDAAEWEGRALAHLHGSLATPRRAEQRRQAMDFSERRGERASRSTAQQSQRLSRRSTRAAAGGPAGDDADDHPAVTVRPGYRLPRSRSCGAKTYQRVASPPREGSRSPRWMSSASLKPERSGVSRALSADPGEQEALALVGDIPPVSQLRFNKYNFRRRRPDRLELHKDVLFPQGAGRHHPPEGLNLGSSDTKPRGGDPGRCECGCARATAQQQERASARKTSRSLLLKTFSFRSKSVDRAKASTRSPAPRDWREADAGAAPCVGREALR</sequence>
<feature type="region of interest" description="Disordered" evidence="1">
    <location>
        <begin position="319"/>
        <end position="343"/>
    </location>
</feature>
<feature type="region of interest" description="Disordered" evidence="1">
    <location>
        <begin position="166"/>
        <end position="275"/>
    </location>
</feature>
<comment type="caution">
    <text evidence="2">The sequence shown here is derived from an EMBL/GenBank/DDBJ whole genome shotgun (WGS) entry which is preliminary data.</text>
</comment>
<feature type="region of interest" description="Disordered" evidence="1">
    <location>
        <begin position="45"/>
        <end position="101"/>
    </location>
</feature>
<evidence type="ECO:0000256" key="1">
    <source>
        <dbReference type="SAM" id="MobiDB-lite"/>
    </source>
</evidence>
<accession>A0A3R7SJ10</accession>
<dbReference type="AlphaFoldDB" id="A0A3R7SJ10"/>
<evidence type="ECO:0000313" key="3">
    <source>
        <dbReference type="Proteomes" id="UP000283509"/>
    </source>
</evidence>
<dbReference type="Proteomes" id="UP000283509">
    <property type="component" value="Unassembled WGS sequence"/>
</dbReference>
<organism evidence="2 3">
    <name type="scientific">Penaeus vannamei</name>
    <name type="common">Whiteleg shrimp</name>
    <name type="synonym">Litopenaeus vannamei</name>
    <dbReference type="NCBI Taxonomy" id="6689"/>
    <lineage>
        <taxon>Eukaryota</taxon>
        <taxon>Metazoa</taxon>
        <taxon>Ecdysozoa</taxon>
        <taxon>Arthropoda</taxon>
        <taxon>Crustacea</taxon>
        <taxon>Multicrustacea</taxon>
        <taxon>Malacostraca</taxon>
        <taxon>Eumalacostraca</taxon>
        <taxon>Eucarida</taxon>
        <taxon>Decapoda</taxon>
        <taxon>Dendrobranchiata</taxon>
        <taxon>Penaeoidea</taxon>
        <taxon>Penaeidae</taxon>
        <taxon>Penaeus</taxon>
    </lineage>
</organism>
<reference evidence="2 3" key="2">
    <citation type="submission" date="2019-01" db="EMBL/GenBank/DDBJ databases">
        <title>The decoding of complex shrimp genome reveals the adaptation for benthos swimmer, frequently molting mechanism and breeding impact on genome.</title>
        <authorList>
            <person name="Sun Y."/>
            <person name="Gao Y."/>
            <person name="Yu Y."/>
        </authorList>
    </citation>
    <scope>NUCLEOTIDE SEQUENCE [LARGE SCALE GENOMIC DNA]</scope>
    <source>
        <tissue evidence="2">Muscle</tissue>
    </source>
</reference>
<proteinExistence type="predicted"/>
<feature type="compositionally biased region" description="Basic and acidic residues" evidence="1">
    <location>
        <begin position="168"/>
        <end position="188"/>
    </location>
</feature>
<dbReference type="OrthoDB" id="6382289at2759"/>
<gene>
    <name evidence="2" type="ORF">C7M84_019020</name>
</gene>
<reference evidence="2 3" key="1">
    <citation type="submission" date="2018-04" db="EMBL/GenBank/DDBJ databases">
        <authorList>
            <person name="Zhang X."/>
            <person name="Yuan J."/>
            <person name="Li F."/>
            <person name="Xiang J."/>
        </authorList>
    </citation>
    <scope>NUCLEOTIDE SEQUENCE [LARGE SCALE GENOMIC DNA]</scope>
    <source>
        <tissue evidence="2">Muscle</tissue>
    </source>
</reference>
<keyword evidence="3" id="KW-1185">Reference proteome</keyword>
<protein>
    <submittedName>
        <fullName evidence="2">Uncharacterized protein</fullName>
    </submittedName>
</protein>
<feature type="region of interest" description="Disordered" evidence="1">
    <location>
        <begin position="382"/>
        <end position="416"/>
    </location>
</feature>
<name>A0A3R7SJ10_PENVA</name>